<protein>
    <recommendedName>
        <fullName evidence="15">Trimeric autotransporter adhesin YadA-like C-terminal membrane anchor domain-containing protein</fullName>
    </recommendedName>
</protein>
<evidence type="ECO:0000256" key="2">
    <source>
        <dbReference type="ARBA" id="ARBA00004442"/>
    </source>
</evidence>
<dbReference type="STRING" id="1144672.F966_02775"/>
<feature type="non-terminal residue" evidence="13">
    <location>
        <position position="1"/>
    </location>
</feature>
<dbReference type="Pfam" id="PF05662">
    <property type="entry name" value="YadA_stalk"/>
    <property type="match status" value="3"/>
</dbReference>
<dbReference type="Gene3D" id="3.30.1300.30">
    <property type="entry name" value="GSPII I/J protein-like"/>
    <property type="match status" value="1"/>
</dbReference>
<evidence type="ECO:0000256" key="8">
    <source>
        <dbReference type="ARBA" id="ARBA00022927"/>
    </source>
</evidence>
<evidence type="ECO:0000256" key="9">
    <source>
        <dbReference type="ARBA" id="ARBA00023136"/>
    </source>
</evidence>
<dbReference type="Gene3D" id="2.150.10.10">
    <property type="entry name" value="Serralysin-like metalloprotease, C-terminal"/>
    <property type="match status" value="1"/>
</dbReference>
<keyword evidence="5" id="KW-1134">Transmembrane beta strand</keyword>
<evidence type="ECO:0000256" key="10">
    <source>
        <dbReference type="ARBA" id="ARBA00023237"/>
    </source>
</evidence>
<name>N8XNK9_9GAMM</name>
<keyword evidence="9" id="KW-0472">Membrane</keyword>
<dbReference type="SUPFAM" id="SSF101967">
    <property type="entry name" value="Adhesin YadA, collagen-binding domain"/>
    <property type="match status" value="3"/>
</dbReference>
<keyword evidence="4" id="KW-0813">Transport</keyword>
<accession>N8XNK9</accession>
<keyword evidence="6" id="KW-0812">Transmembrane</keyword>
<dbReference type="eggNOG" id="COG5295">
    <property type="taxonomic scope" value="Bacteria"/>
</dbReference>
<evidence type="ECO:0000256" key="5">
    <source>
        <dbReference type="ARBA" id="ARBA00022452"/>
    </source>
</evidence>
<dbReference type="GO" id="GO:0009279">
    <property type="term" value="C:cell outer membrane"/>
    <property type="evidence" value="ECO:0007669"/>
    <property type="project" value="UniProtKB-SubCell"/>
</dbReference>
<evidence type="ECO:0000256" key="1">
    <source>
        <dbReference type="ARBA" id="ARBA00004241"/>
    </source>
</evidence>
<dbReference type="Proteomes" id="UP000013209">
    <property type="component" value="Unassembled WGS sequence"/>
</dbReference>
<dbReference type="Gene3D" id="1.20.5.170">
    <property type="match status" value="2"/>
</dbReference>
<sequence length="470" mass="48179">KNGISAGNQKITNVAKGDVNASSTDAVNGSQLFAVGDGVKNIIGGTTTYDPNTGTFINNNIGNTGESTIHDAIKSVNNTVQTVSKGWNLTTNGQNSSQVKPTDTVDFTNKDGNIKVNNTGNNVTVDLAKDIKVDSVQAGNTTLNNNGLTIKDGPSVTQSGIDAGNKKITNVAEGSIAKNSKDAVNGSQLHDMLGDGAFVGGDGNTITNIGGTGATNINDAISSINQKAGQHSTVVAGQNMTVTETVNSSGGKEFKVATTDDVTFKTVTSQKVTADNVTVGDVQITKAGINAGNKVISNVADGAVNSTSKEAVNGSQLNTSNQYITKSLGGGAKYENGKFTEPTYNVNNGSYNNVGDALGALNQANINMGNQINNLGDRIEQVFYETNGRIDNLEEKMSAGIAANAALEQAPYVAGKVTLAVGAGYYNNQNAVGVTLRKTADNGRWSLTSGAALGSQGGALVRVGVSTVLD</sequence>
<dbReference type="InterPro" id="IPR005594">
    <property type="entry name" value="YadA_C"/>
</dbReference>
<reference evidence="13 14" key="1">
    <citation type="submission" date="2013-02" db="EMBL/GenBank/DDBJ databases">
        <title>The Genome Sequence of Acinetobacter sp. CIP 56.2.</title>
        <authorList>
            <consortium name="The Broad Institute Genome Sequencing Platform"/>
            <consortium name="The Broad Institute Genome Sequencing Center for Infectious Disease"/>
            <person name="Cerqueira G."/>
            <person name="Feldgarden M."/>
            <person name="Courvalin P."/>
            <person name="Perichon B."/>
            <person name="Grillot-Courvalin C."/>
            <person name="Clermont D."/>
            <person name="Rocha E."/>
            <person name="Yoon E.-J."/>
            <person name="Nemec A."/>
            <person name="Walker B."/>
            <person name="Young S.K."/>
            <person name="Zeng Q."/>
            <person name="Gargeya S."/>
            <person name="Fitzgerald M."/>
            <person name="Haas B."/>
            <person name="Abouelleil A."/>
            <person name="Alvarado L."/>
            <person name="Arachchi H.M."/>
            <person name="Berlin A.M."/>
            <person name="Chapman S.B."/>
            <person name="Dewar J."/>
            <person name="Goldberg J."/>
            <person name="Griggs A."/>
            <person name="Gujja S."/>
            <person name="Hansen M."/>
            <person name="Howarth C."/>
            <person name="Imamovic A."/>
            <person name="Larimer J."/>
            <person name="McCowan C."/>
            <person name="Murphy C."/>
            <person name="Neiman D."/>
            <person name="Pearson M."/>
            <person name="Priest M."/>
            <person name="Roberts A."/>
            <person name="Saif S."/>
            <person name="Shea T."/>
            <person name="Sisk P."/>
            <person name="Sykes S."/>
            <person name="Wortman J."/>
            <person name="Nusbaum C."/>
            <person name="Birren B."/>
        </authorList>
    </citation>
    <scope>NUCLEOTIDE SEQUENCE [LARGE SCALE GENOMIC DNA]</scope>
    <source>
        <strain evidence="13 14">CIP 56.2</strain>
    </source>
</reference>
<dbReference type="Gene3D" id="6.20.50.100">
    <property type="match status" value="1"/>
</dbReference>
<dbReference type="GO" id="GO:0009986">
    <property type="term" value="C:cell surface"/>
    <property type="evidence" value="ECO:0007669"/>
    <property type="project" value="UniProtKB-SubCell"/>
</dbReference>
<dbReference type="GO" id="GO:0015031">
    <property type="term" value="P:protein transport"/>
    <property type="evidence" value="ECO:0007669"/>
    <property type="project" value="UniProtKB-KW"/>
</dbReference>
<evidence type="ECO:0000259" key="12">
    <source>
        <dbReference type="Pfam" id="PF05662"/>
    </source>
</evidence>
<comment type="similarity">
    <text evidence="3">Belongs to the autotransporter-2 (AT-2) (TC 1.B.40) family.</text>
</comment>
<evidence type="ECO:0000256" key="3">
    <source>
        <dbReference type="ARBA" id="ARBA00005848"/>
    </source>
</evidence>
<feature type="domain" description="Trimeric autotransporter adhesin YadA-like stalk" evidence="12">
    <location>
        <begin position="167"/>
        <end position="192"/>
    </location>
</feature>
<evidence type="ECO:0000313" key="14">
    <source>
        <dbReference type="Proteomes" id="UP000013209"/>
    </source>
</evidence>
<dbReference type="InterPro" id="IPR011049">
    <property type="entry name" value="Serralysin-like_metalloprot_C"/>
</dbReference>
<evidence type="ECO:0000256" key="4">
    <source>
        <dbReference type="ARBA" id="ARBA00022448"/>
    </source>
</evidence>
<keyword evidence="8" id="KW-0653">Protein transport</keyword>
<dbReference type="SUPFAM" id="SSF54523">
    <property type="entry name" value="Pili subunits"/>
    <property type="match status" value="1"/>
</dbReference>
<evidence type="ECO:0000256" key="7">
    <source>
        <dbReference type="ARBA" id="ARBA00022729"/>
    </source>
</evidence>
<dbReference type="AlphaFoldDB" id="N8XNK9"/>
<feature type="domain" description="Trimeric autotransporter adhesin YadA-like stalk" evidence="12">
    <location>
        <begin position="296"/>
        <end position="332"/>
    </location>
</feature>
<keyword evidence="10" id="KW-0998">Cell outer membrane</keyword>
<comment type="subcellular location">
    <subcellularLocation>
        <location evidence="2">Cell outer membrane</location>
    </subcellularLocation>
    <subcellularLocation>
        <location evidence="1">Cell surface</location>
    </subcellularLocation>
</comment>
<feature type="domain" description="Trimeric autotransporter adhesin YadA-like stalk" evidence="12">
    <location>
        <begin position="10"/>
        <end position="49"/>
    </location>
</feature>
<evidence type="ECO:0000259" key="11">
    <source>
        <dbReference type="Pfam" id="PF03895"/>
    </source>
</evidence>
<dbReference type="PATRIC" id="fig|1144672.3.peg.2660"/>
<dbReference type="InterPro" id="IPR008635">
    <property type="entry name" value="Coiled_stalk_dom"/>
</dbReference>
<dbReference type="EMBL" id="APPH01000014">
    <property type="protein sequence ID" value="ENV08660.1"/>
    <property type="molecule type" value="Genomic_DNA"/>
</dbReference>
<dbReference type="Gene3D" id="2.20.70.140">
    <property type="match status" value="1"/>
</dbReference>
<proteinExistence type="inferred from homology"/>
<evidence type="ECO:0008006" key="15">
    <source>
        <dbReference type="Google" id="ProtNLM"/>
    </source>
</evidence>
<feature type="domain" description="Trimeric autotransporter adhesin YadA-like C-terminal membrane anchor" evidence="11">
    <location>
        <begin position="410"/>
        <end position="466"/>
    </location>
</feature>
<evidence type="ECO:0000256" key="6">
    <source>
        <dbReference type="ARBA" id="ARBA00022692"/>
    </source>
</evidence>
<dbReference type="HOGENOM" id="CLU_023974_0_0_6"/>
<organism evidence="13 14">
    <name type="scientific">Acinetobacter higginsii</name>
    <dbReference type="NCBI Taxonomy" id="70347"/>
    <lineage>
        <taxon>Bacteria</taxon>
        <taxon>Pseudomonadati</taxon>
        <taxon>Pseudomonadota</taxon>
        <taxon>Gammaproteobacteria</taxon>
        <taxon>Moraxellales</taxon>
        <taxon>Moraxellaceae</taxon>
        <taxon>Acinetobacter</taxon>
    </lineage>
</organism>
<dbReference type="RefSeq" id="WP_004806126.1">
    <property type="nucleotide sequence ID" value="NZ_KB849440.1"/>
</dbReference>
<comment type="caution">
    <text evidence="13">The sequence shown here is derived from an EMBL/GenBank/DDBJ whole genome shotgun (WGS) entry which is preliminary data.</text>
</comment>
<dbReference type="InterPro" id="IPR045584">
    <property type="entry name" value="Pilin-like"/>
</dbReference>
<dbReference type="Pfam" id="PF03895">
    <property type="entry name" value="YadA_anchor"/>
    <property type="match status" value="1"/>
</dbReference>
<keyword evidence="7" id="KW-0732">Signal</keyword>
<gene>
    <name evidence="13" type="ORF">F966_02775</name>
</gene>
<evidence type="ECO:0000313" key="13">
    <source>
        <dbReference type="EMBL" id="ENV08660.1"/>
    </source>
</evidence>